<name>A0A0D5NNM8_9BACL</name>
<dbReference type="PROSITE" id="PS01117">
    <property type="entry name" value="HTH_MARR_1"/>
    <property type="match status" value="1"/>
</dbReference>
<dbReference type="InterPro" id="IPR011991">
    <property type="entry name" value="ArsR-like_HTH"/>
</dbReference>
<dbReference type="KEGG" id="pbj:VN24_22855"/>
<dbReference type="EMBL" id="CP011058">
    <property type="protein sequence ID" value="AJY76881.1"/>
    <property type="molecule type" value="Genomic_DNA"/>
</dbReference>
<evidence type="ECO:0000256" key="1">
    <source>
        <dbReference type="ARBA" id="ARBA00023015"/>
    </source>
</evidence>
<accession>A0A0D5NNM8</accession>
<keyword evidence="1" id="KW-0805">Transcription regulation</keyword>
<keyword evidence="3" id="KW-0804">Transcription</keyword>
<dbReference type="PANTHER" id="PTHR33164:SF43">
    <property type="entry name" value="HTH-TYPE TRANSCRIPTIONAL REPRESSOR YETL"/>
    <property type="match status" value="1"/>
</dbReference>
<feature type="domain" description="HTH marR-type" evidence="4">
    <location>
        <begin position="3"/>
        <end position="138"/>
    </location>
</feature>
<dbReference type="InterPro" id="IPR039422">
    <property type="entry name" value="MarR/SlyA-like"/>
</dbReference>
<dbReference type="OrthoDB" id="2355600at2"/>
<keyword evidence="2" id="KW-0238">DNA-binding</keyword>
<dbReference type="InterPro" id="IPR036390">
    <property type="entry name" value="WH_DNA-bd_sf"/>
</dbReference>
<dbReference type="Pfam" id="PF01047">
    <property type="entry name" value="MarR"/>
    <property type="match status" value="1"/>
</dbReference>
<dbReference type="AlphaFoldDB" id="A0A0D5NNM8"/>
<evidence type="ECO:0000259" key="4">
    <source>
        <dbReference type="PROSITE" id="PS50995"/>
    </source>
</evidence>
<protein>
    <submittedName>
        <fullName evidence="5">Transcriptional regulator</fullName>
    </submittedName>
</protein>
<dbReference type="GO" id="GO:0003677">
    <property type="term" value="F:DNA binding"/>
    <property type="evidence" value="ECO:0007669"/>
    <property type="project" value="UniProtKB-KW"/>
</dbReference>
<dbReference type="CDD" id="cd00090">
    <property type="entry name" value="HTH_ARSR"/>
    <property type="match status" value="1"/>
</dbReference>
<dbReference type="SUPFAM" id="SSF46785">
    <property type="entry name" value="Winged helix' DNA-binding domain"/>
    <property type="match status" value="1"/>
</dbReference>
<evidence type="ECO:0000313" key="5">
    <source>
        <dbReference type="EMBL" id="AJY76881.1"/>
    </source>
</evidence>
<evidence type="ECO:0000256" key="3">
    <source>
        <dbReference type="ARBA" id="ARBA00023163"/>
    </source>
</evidence>
<dbReference type="PANTHER" id="PTHR33164">
    <property type="entry name" value="TRANSCRIPTIONAL REGULATOR, MARR FAMILY"/>
    <property type="match status" value="1"/>
</dbReference>
<dbReference type="InterPro" id="IPR036388">
    <property type="entry name" value="WH-like_DNA-bd_sf"/>
</dbReference>
<sequence>MQREKIVELRGMMQQFIRLFGLLEQTRTPCGFSMSLSQVFSLQELEKEPLTITELANRLQLERSSVSRLIDGLVKGGFVSRELNEHNRREVVLTLTGKGTDSIQRLRDQSVEFYGAILGKMPESEQNLFFESFKAFTRSLSEMRRENNEPSAHSER</sequence>
<gene>
    <name evidence="5" type="ORF">VN24_22855</name>
</gene>
<organism evidence="5 6">
    <name type="scientific">Paenibacillus beijingensis</name>
    <dbReference type="NCBI Taxonomy" id="1126833"/>
    <lineage>
        <taxon>Bacteria</taxon>
        <taxon>Bacillati</taxon>
        <taxon>Bacillota</taxon>
        <taxon>Bacilli</taxon>
        <taxon>Bacillales</taxon>
        <taxon>Paenibacillaceae</taxon>
        <taxon>Paenibacillus</taxon>
    </lineage>
</organism>
<evidence type="ECO:0000313" key="6">
    <source>
        <dbReference type="Proteomes" id="UP000032633"/>
    </source>
</evidence>
<evidence type="ECO:0000256" key="2">
    <source>
        <dbReference type="ARBA" id="ARBA00023125"/>
    </source>
</evidence>
<dbReference type="PATRIC" id="fig|1126833.4.peg.5025"/>
<dbReference type="STRING" id="1126833.VN24_22855"/>
<dbReference type="SMART" id="SM00347">
    <property type="entry name" value="HTH_MARR"/>
    <property type="match status" value="1"/>
</dbReference>
<dbReference type="InterPro" id="IPR023187">
    <property type="entry name" value="Tscrpt_reg_MarR-type_CS"/>
</dbReference>
<dbReference type="PROSITE" id="PS50995">
    <property type="entry name" value="HTH_MARR_2"/>
    <property type="match status" value="1"/>
</dbReference>
<dbReference type="InterPro" id="IPR000835">
    <property type="entry name" value="HTH_MarR-typ"/>
</dbReference>
<dbReference type="Proteomes" id="UP000032633">
    <property type="component" value="Chromosome"/>
</dbReference>
<dbReference type="PRINTS" id="PR00598">
    <property type="entry name" value="HTHMARR"/>
</dbReference>
<proteinExistence type="predicted"/>
<dbReference type="Gene3D" id="1.10.10.10">
    <property type="entry name" value="Winged helix-like DNA-binding domain superfamily/Winged helix DNA-binding domain"/>
    <property type="match status" value="1"/>
</dbReference>
<reference evidence="6" key="2">
    <citation type="submission" date="2015-03" db="EMBL/GenBank/DDBJ databases">
        <title>Genome sequence of Paenibacillus beijingensis strain DSM 24997T.</title>
        <authorList>
            <person name="Kwak Y."/>
            <person name="Shin J.-H."/>
        </authorList>
    </citation>
    <scope>NUCLEOTIDE SEQUENCE [LARGE SCALE GENOMIC DNA]</scope>
    <source>
        <strain evidence="6">DSM 24997</strain>
    </source>
</reference>
<dbReference type="GO" id="GO:0003700">
    <property type="term" value="F:DNA-binding transcription factor activity"/>
    <property type="evidence" value="ECO:0007669"/>
    <property type="project" value="InterPro"/>
</dbReference>
<dbReference type="HOGENOM" id="CLU_083287_27_9_9"/>
<reference evidence="5 6" key="1">
    <citation type="journal article" date="2015" name="J. Biotechnol.">
        <title>Complete genome sequence of Paenibacillus beijingensis 7188(T) (=DSM 24997(T)), a novel rhizobacterium from jujube garden soil.</title>
        <authorList>
            <person name="Kwak Y."/>
            <person name="Shin J.H."/>
        </authorList>
    </citation>
    <scope>NUCLEOTIDE SEQUENCE [LARGE SCALE GENOMIC DNA]</scope>
    <source>
        <strain evidence="5 6">DSM 24997</strain>
    </source>
</reference>
<keyword evidence="6" id="KW-1185">Reference proteome</keyword>
<dbReference type="GO" id="GO:0006950">
    <property type="term" value="P:response to stress"/>
    <property type="evidence" value="ECO:0007669"/>
    <property type="project" value="TreeGrafter"/>
</dbReference>